<dbReference type="InterPro" id="IPR014729">
    <property type="entry name" value="Rossmann-like_a/b/a_fold"/>
</dbReference>
<organism evidence="3 4">
    <name type="scientific">Natrialba swarupiae</name>
    <dbReference type="NCBI Taxonomy" id="2448032"/>
    <lineage>
        <taxon>Archaea</taxon>
        <taxon>Methanobacteriati</taxon>
        <taxon>Methanobacteriota</taxon>
        <taxon>Stenosarchaea group</taxon>
        <taxon>Halobacteria</taxon>
        <taxon>Halobacteriales</taxon>
        <taxon>Natrialbaceae</taxon>
        <taxon>Natrialba</taxon>
    </lineage>
</organism>
<evidence type="ECO:0000313" key="3">
    <source>
        <dbReference type="EMBL" id="TYT61368.1"/>
    </source>
</evidence>
<evidence type="ECO:0000259" key="2">
    <source>
        <dbReference type="Pfam" id="PF00582"/>
    </source>
</evidence>
<evidence type="ECO:0000256" key="1">
    <source>
        <dbReference type="ARBA" id="ARBA00008791"/>
    </source>
</evidence>
<dbReference type="CDD" id="cd00293">
    <property type="entry name" value="USP-like"/>
    <property type="match status" value="1"/>
</dbReference>
<dbReference type="PANTHER" id="PTHR46268">
    <property type="entry name" value="STRESS RESPONSE PROTEIN NHAX"/>
    <property type="match status" value="1"/>
</dbReference>
<dbReference type="Proteomes" id="UP000324104">
    <property type="component" value="Unassembled WGS sequence"/>
</dbReference>
<dbReference type="SUPFAM" id="SSF52402">
    <property type="entry name" value="Adenine nucleotide alpha hydrolases-like"/>
    <property type="match status" value="1"/>
</dbReference>
<dbReference type="PANTHER" id="PTHR46268:SF6">
    <property type="entry name" value="UNIVERSAL STRESS PROTEIN UP12"/>
    <property type="match status" value="1"/>
</dbReference>
<gene>
    <name evidence="3" type="ORF">FYC77_14280</name>
</gene>
<dbReference type="EMBL" id="VTAW01000019">
    <property type="protein sequence ID" value="TYT61368.1"/>
    <property type="molecule type" value="Genomic_DNA"/>
</dbReference>
<dbReference type="AlphaFoldDB" id="A0A5D5AHN4"/>
<sequence>MYERILVATDGSEAANRALEQALDLASTFDAELHAIAVVDTRRYGDSMLADSADVVDDLREYATELLTDVHSRGDVDVTTELRRGHPPKAIGDYAESIDADLLVLGHRGRTSGDHIGSVAERVVRDVDRPVLTA</sequence>
<accession>A0A5D5AHN4</accession>
<dbReference type="Pfam" id="PF00582">
    <property type="entry name" value="Usp"/>
    <property type="match status" value="1"/>
</dbReference>
<evidence type="ECO:0000313" key="4">
    <source>
        <dbReference type="Proteomes" id="UP000324104"/>
    </source>
</evidence>
<dbReference type="InterPro" id="IPR006016">
    <property type="entry name" value="UspA"/>
</dbReference>
<keyword evidence="4" id="KW-1185">Reference proteome</keyword>
<feature type="domain" description="UspA" evidence="2">
    <location>
        <begin position="1"/>
        <end position="132"/>
    </location>
</feature>
<comment type="similarity">
    <text evidence="1">Belongs to the universal stress protein A family.</text>
</comment>
<dbReference type="PRINTS" id="PR01438">
    <property type="entry name" value="UNVRSLSTRESS"/>
</dbReference>
<dbReference type="RefSeq" id="WP_149082165.1">
    <property type="nucleotide sequence ID" value="NZ_VTAW01000019.1"/>
</dbReference>
<proteinExistence type="inferred from homology"/>
<name>A0A5D5AHN4_9EURY</name>
<comment type="caution">
    <text evidence="3">The sequence shown here is derived from an EMBL/GenBank/DDBJ whole genome shotgun (WGS) entry which is preliminary data.</text>
</comment>
<dbReference type="InterPro" id="IPR006015">
    <property type="entry name" value="Universal_stress_UspA"/>
</dbReference>
<protein>
    <submittedName>
        <fullName evidence="3">Universal stress protein</fullName>
    </submittedName>
</protein>
<dbReference type="Gene3D" id="3.40.50.620">
    <property type="entry name" value="HUPs"/>
    <property type="match status" value="1"/>
</dbReference>
<reference evidence="3 4" key="1">
    <citation type="submission" date="2019-08" db="EMBL/GenBank/DDBJ databases">
        <title>Archaea genome.</title>
        <authorList>
            <person name="Kajale S."/>
            <person name="Shouche Y."/>
            <person name="Deshpande N."/>
            <person name="Sharma A."/>
        </authorList>
    </citation>
    <scope>NUCLEOTIDE SEQUENCE [LARGE SCALE GENOMIC DNA]</scope>
    <source>
        <strain evidence="3 4">ESP3B_9</strain>
    </source>
</reference>